<dbReference type="EMBL" id="JARPUR010000002">
    <property type="protein sequence ID" value="KAK4882085.1"/>
    <property type="molecule type" value="Genomic_DNA"/>
</dbReference>
<comment type="caution">
    <text evidence="1">The sequence shown here is derived from an EMBL/GenBank/DDBJ whole genome shotgun (WGS) entry which is preliminary data.</text>
</comment>
<keyword evidence="2" id="KW-1185">Reference proteome</keyword>
<gene>
    <name evidence="1" type="ORF">RN001_005404</name>
</gene>
<organism evidence="1 2">
    <name type="scientific">Aquatica leii</name>
    <dbReference type="NCBI Taxonomy" id="1421715"/>
    <lineage>
        <taxon>Eukaryota</taxon>
        <taxon>Metazoa</taxon>
        <taxon>Ecdysozoa</taxon>
        <taxon>Arthropoda</taxon>
        <taxon>Hexapoda</taxon>
        <taxon>Insecta</taxon>
        <taxon>Pterygota</taxon>
        <taxon>Neoptera</taxon>
        <taxon>Endopterygota</taxon>
        <taxon>Coleoptera</taxon>
        <taxon>Polyphaga</taxon>
        <taxon>Elateriformia</taxon>
        <taxon>Elateroidea</taxon>
        <taxon>Lampyridae</taxon>
        <taxon>Luciolinae</taxon>
        <taxon>Aquatica</taxon>
    </lineage>
</organism>
<dbReference type="PANTHER" id="PTHR46282">
    <property type="entry name" value="LEUCINE-RICH MELANOCYTE DIFFERENTIATION-ASSOCIATED PROTEIN"/>
    <property type="match status" value="1"/>
</dbReference>
<dbReference type="InterPro" id="IPR032675">
    <property type="entry name" value="LRR_dom_sf"/>
</dbReference>
<dbReference type="InterPro" id="IPR043313">
    <property type="entry name" value="LRMDA"/>
</dbReference>
<dbReference type="Proteomes" id="UP001353858">
    <property type="component" value="Unassembled WGS sequence"/>
</dbReference>
<dbReference type="PANTHER" id="PTHR46282:SF1">
    <property type="entry name" value="LEUCINE-RICH REPEAT-CONTAINING PROTEIN 72-LIKE"/>
    <property type="match status" value="1"/>
</dbReference>
<proteinExistence type="predicted"/>
<sequence>MPNPSCGCATFGHSCYGGMGKRMSPDDLLTNDEVIQDVQQGSSPGIIFTGPRGDIGIESERKISLQELYNLSPFFRQWLHTSYVILSQITTLSFDYDEAFEIVDLDTAHSVLHFDSFGEEVDIFDMTSLSTLVLLSQTDSKTTPIIDFENNVLYTDPKHRLSLAYERLRTMPKLLLHELSPVIKTLDISHNEFDNLEFASEFKQLTMLICDHNNITSSTYIPYMPQLELLWMNHCKISELYPWAKRLQQACPNLRHLSLMGNGAAPSYLNGGTFYEYLQYRLFMISLFPTLVHLDDKPVTEDQRTEAYRLYKRPLLERIASKTASNFPTYIRSMTDKVSEILTPMPPFATILQKNVIV</sequence>
<dbReference type="AlphaFoldDB" id="A0AAN7P6I7"/>
<dbReference type="Gene3D" id="3.80.10.10">
    <property type="entry name" value="Ribonuclease Inhibitor"/>
    <property type="match status" value="1"/>
</dbReference>
<dbReference type="SUPFAM" id="SSF52058">
    <property type="entry name" value="L domain-like"/>
    <property type="match status" value="1"/>
</dbReference>
<reference evidence="2" key="1">
    <citation type="submission" date="2023-01" db="EMBL/GenBank/DDBJ databases">
        <title>Key to firefly adult light organ development and bioluminescence: homeobox transcription factors regulate luciferase expression and transportation to peroxisome.</title>
        <authorList>
            <person name="Fu X."/>
        </authorList>
    </citation>
    <scope>NUCLEOTIDE SEQUENCE [LARGE SCALE GENOMIC DNA]</scope>
</reference>
<evidence type="ECO:0000313" key="1">
    <source>
        <dbReference type="EMBL" id="KAK4882085.1"/>
    </source>
</evidence>
<accession>A0AAN7P6I7</accession>
<protein>
    <submittedName>
        <fullName evidence="1">Uncharacterized protein</fullName>
    </submittedName>
</protein>
<evidence type="ECO:0000313" key="2">
    <source>
        <dbReference type="Proteomes" id="UP001353858"/>
    </source>
</evidence>
<name>A0AAN7P6I7_9COLE</name>